<dbReference type="InParanoid" id="A0A0V0QGD8"/>
<proteinExistence type="predicted"/>
<evidence type="ECO:0000313" key="1">
    <source>
        <dbReference type="EMBL" id="KRX01282.1"/>
    </source>
</evidence>
<accession>A0A0V0QGD8</accession>
<dbReference type="AlphaFoldDB" id="A0A0V0QGD8"/>
<evidence type="ECO:0000313" key="2">
    <source>
        <dbReference type="Proteomes" id="UP000054937"/>
    </source>
</evidence>
<organism evidence="1 2">
    <name type="scientific">Pseudocohnilembus persalinus</name>
    <name type="common">Ciliate</name>
    <dbReference type="NCBI Taxonomy" id="266149"/>
    <lineage>
        <taxon>Eukaryota</taxon>
        <taxon>Sar</taxon>
        <taxon>Alveolata</taxon>
        <taxon>Ciliophora</taxon>
        <taxon>Intramacronucleata</taxon>
        <taxon>Oligohymenophorea</taxon>
        <taxon>Scuticociliatia</taxon>
        <taxon>Philasterida</taxon>
        <taxon>Pseudocohnilembidae</taxon>
        <taxon>Pseudocohnilembus</taxon>
    </lineage>
</organism>
<protein>
    <submittedName>
        <fullName evidence="1">Uncharacterized protein</fullName>
    </submittedName>
</protein>
<gene>
    <name evidence="1" type="ORF">PPERSA_11729</name>
</gene>
<keyword evidence="2" id="KW-1185">Reference proteome</keyword>
<sequence>MRVQRIRRTKHLRKSSSLDTQNMNTQKTQVFQENKIVGNLCEAIYLIDCEYNNNSQDNISAIDLEMEEQQYLDDLMFDIRNKQRQWKQEIQKRQQELQKQVEEEEDEKKLNGIKCQCVKNKFGLLKKKCQNCKNKRYEELQSKINQKSNISNTIFVQNQIQQ</sequence>
<reference evidence="1 2" key="1">
    <citation type="journal article" date="2015" name="Sci. Rep.">
        <title>Genome of the facultative scuticociliatosis pathogen Pseudocohnilembus persalinus provides insight into its virulence through horizontal gene transfer.</title>
        <authorList>
            <person name="Xiong J."/>
            <person name="Wang G."/>
            <person name="Cheng J."/>
            <person name="Tian M."/>
            <person name="Pan X."/>
            <person name="Warren A."/>
            <person name="Jiang C."/>
            <person name="Yuan D."/>
            <person name="Miao W."/>
        </authorList>
    </citation>
    <scope>NUCLEOTIDE SEQUENCE [LARGE SCALE GENOMIC DNA]</scope>
    <source>
        <strain evidence="1">36N120E</strain>
    </source>
</reference>
<dbReference type="Proteomes" id="UP000054937">
    <property type="component" value="Unassembled WGS sequence"/>
</dbReference>
<comment type="caution">
    <text evidence="1">The sequence shown here is derived from an EMBL/GenBank/DDBJ whole genome shotgun (WGS) entry which is preliminary data.</text>
</comment>
<name>A0A0V0QGD8_PSEPJ</name>
<dbReference type="EMBL" id="LDAU01000171">
    <property type="protein sequence ID" value="KRX01282.1"/>
    <property type="molecule type" value="Genomic_DNA"/>
</dbReference>